<feature type="compositionally biased region" description="Low complexity" evidence="1">
    <location>
        <begin position="75"/>
        <end position="84"/>
    </location>
</feature>
<evidence type="ECO:0000256" key="1">
    <source>
        <dbReference type="SAM" id="MobiDB-lite"/>
    </source>
</evidence>
<evidence type="ECO:0000313" key="3">
    <source>
        <dbReference type="Proteomes" id="UP001307889"/>
    </source>
</evidence>
<evidence type="ECO:0008006" key="4">
    <source>
        <dbReference type="Google" id="ProtNLM"/>
    </source>
</evidence>
<name>A0ABN7B7N1_9HEMI</name>
<accession>A0ABN7B7N1</accession>
<gene>
    <name evidence="2" type="ORF">NTJ_12461</name>
</gene>
<sequence>MLRQQQTALRKLGAEIWQQSLIHTGQNGAQDLPAKRALQNLLPNQELSSPKVQSRGLRFFSFIPGRSDCKKKETNNNNKCNNKCAPPPPQNDECCPHPPPKCASFCRTCPPEKRPICPPVPQRPPQPSHCQFTFDVKHKPGECPGPCGKKGCW</sequence>
<keyword evidence="3" id="KW-1185">Reference proteome</keyword>
<dbReference type="EMBL" id="AP028918">
    <property type="protein sequence ID" value="BES99644.1"/>
    <property type="molecule type" value="Genomic_DNA"/>
</dbReference>
<evidence type="ECO:0000313" key="2">
    <source>
        <dbReference type="EMBL" id="BES99644.1"/>
    </source>
</evidence>
<proteinExistence type="predicted"/>
<feature type="region of interest" description="Disordered" evidence="1">
    <location>
        <begin position="73"/>
        <end position="93"/>
    </location>
</feature>
<dbReference type="Proteomes" id="UP001307889">
    <property type="component" value="Chromosome 10"/>
</dbReference>
<reference evidence="2 3" key="1">
    <citation type="submission" date="2023-09" db="EMBL/GenBank/DDBJ databases">
        <title>Nesidiocoris tenuis whole genome shotgun sequence.</title>
        <authorList>
            <person name="Shibata T."/>
            <person name="Shimoda M."/>
            <person name="Kobayashi T."/>
            <person name="Uehara T."/>
        </authorList>
    </citation>
    <scope>NUCLEOTIDE SEQUENCE [LARGE SCALE GENOMIC DNA]</scope>
    <source>
        <strain evidence="2 3">Japan</strain>
    </source>
</reference>
<organism evidence="2 3">
    <name type="scientific">Nesidiocoris tenuis</name>
    <dbReference type="NCBI Taxonomy" id="355587"/>
    <lineage>
        <taxon>Eukaryota</taxon>
        <taxon>Metazoa</taxon>
        <taxon>Ecdysozoa</taxon>
        <taxon>Arthropoda</taxon>
        <taxon>Hexapoda</taxon>
        <taxon>Insecta</taxon>
        <taxon>Pterygota</taxon>
        <taxon>Neoptera</taxon>
        <taxon>Paraneoptera</taxon>
        <taxon>Hemiptera</taxon>
        <taxon>Heteroptera</taxon>
        <taxon>Panheteroptera</taxon>
        <taxon>Cimicomorpha</taxon>
        <taxon>Miridae</taxon>
        <taxon>Dicyphina</taxon>
        <taxon>Nesidiocoris</taxon>
    </lineage>
</organism>
<protein>
    <recommendedName>
        <fullName evidence="4">IGFBP N-terminal domain-containing protein</fullName>
    </recommendedName>
</protein>